<feature type="region of interest" description="Disordered" evidence="1">
    <location>
        <begin position="115"/>
        <end position="134"/>
    </location>
</feature>
<keyword evidence="3" id="KW-1185">Reference proteome</keyword>
<feature type="region of interest" description="Disordered" evidence="1">
    <location>
        <begin position="1"/>
        <end position="38"/>
    </location>
</feature>
<name>A0A6L7ESC3_9ACTN</name>
<evidence type="ECO:0000256" key="1">
    <source>
        <dbReference type="SAM" id="MobiDB-lite"/>
    </source>
</evidence>
<feature type="compositionally biased region" description="Low complexity" evidence="1">
    <location>
        <begin position="1"/>
        <end position="19"/>
    </location>
</feature>
<proteinExistence type="predicted"/>
<reference evidence="2 3" key="1">
    <citation type="submission" date="2019-12" db="EMBL/GenBank/DDBJ databases">
        <authorList>
            <person name="Kun Z."/>
        </authorList>
    </citation>
    <scope>NUCLEOTIDE SEQUENCE [LARGE SCALE GENOMIC DNA]</scope>
    <source>
        <strain evidence="2 3">YIM 123512</strain>
    </source>
</reference>
<protein>
    <submittedName>
        <fullName evidence="2">Uncharacterized protein</fullName>
    </submittedName>
</protein>
<sequence length="134" mass="14267">MPSPEQPQTSEPQIPQQPEGQVPTADAANGPEQAEQHFKTVAVRVHEDVHAQLSFIAQLSGSNLSEQIRRAIGDRITAAQSDPELIARAEAASKQIEREAAARTAAIAGFIGKPATAAAAGRQPRTAKTTRQRN</sequence>
<dbReference type="RefSeq" id="WP_202387045.1">
    <property type="nucleotide sequence ID" value="NZ_WUEK01000001.1"/>
</dbReference>
<organism evidence="2 3">
    <name type="scientific">Nocardioides flavescens</name>
    <dbReference type="NCBI Taxonomy" id="2691959"/>
    <lineage>
        <taxon>Bacteria</taxon>
        <taxon>Bacillati</taxon>
        <taxon>Actinomycetota</taxon>
        <taxon>Actinomycetes</taxon>
        <taxon>Propionibacteriales</taxon>
        <taxon>Nocardioidaceae</taxon>
        <taxon>Nocardioides</taxon>
    </lineage>
</organism>
<comment type="caution">
    <text evidence="2">The sequence shown here is derived from an EMBL/GenBank/DDBJ whole genome shotgun (WGS) entry which is preliminary data.</text>
</comment>
<evidence type="ECO:0000313" key="3">
    <source>
        <dbReference type="Proteomes" id="UP000473325"/>
    </source>
</evidence>
<dbReference type="EMBL" id="WUEK01000001">
    <property type="protein sequence ID" value="MXG88438.1"/>
    <property type="molecule type" value="Genomic_DNA"/>
</dbReference>
<dbReference type="Proteomes" id="UP000473325">
    <property type="component" value="Unassembled WGS sequence"/>
</dbReference>
<gene>
    <name evidence="2" type="ORF">GRQ65_02605</name>
</gene>
<evidence type="ECO:0000313" key="2">
    <source>
        <dbReference type="EMBL" id="MXG88438.1"/>
    </source>
</evidence>
<accession>A0A6L7ESC3</accession>
<dbReference type="AlphaFoldDB" id="A0A6L7ESC3"/>